<dbReference type="RefSeq" id="WP_146511066.1">
    <property type="nucleotide sequence ID" value="NZ_SIHI01000014.1"/>
</dbReference>
<evidence type="ECO:0000313" key="4">
    <source>
        <dbReference type="EMBL" id="TWT50080.1"/>
    </source>
</evidence>
<dbReference type="Proteomes" id="UP000317243">
    <property type="component" value="Unassembled WGS sequence"/>
</dbReference>
<accession>A0A5C5WHE6</accession>
<name>A0A5C5WHE6_9PLAN</name>
<dbReference type="PANTHER" id="PTHR37951">
    <property type="entry name" value="CYTOPLASMIC PROTEIN-RELATED"/>
    <property type="match status" value="1"/>
</dbReference>
<dbReference type="PANTHER" id="PTHR37951:SF1">
    <property type="entry name" value="TYPE VI SECRETION SYSTEM COMPONENT TSSA1"/>
    <property type="match status" value="1"/>
</dbReference>
<keyword evidence="1" id="KW-0175">Coiled coil</keyword>
<gene>
    <name evidence="4" type="ORF">KOR42_36260</name>
</gene>
<feature type="compositionally biased region" description="Low complexity" evidence="2">
    <location>
        <begin position="277"/>
        <end position="286"/>
    </location>
</feature>
<feature type="domain" description="ImpA N-terminal" evidence="3">
    <location>
        <begin position="11"/>
        <end position="140"/>
    </location>
</feature>
<dbReference type="NCBIfam" id="TIGR03363">
    <property type="entry name" value="VI_chp_8"/>
    <property type="match status" value="1"/>
</dbReference>
<comment type="caution">
    <text evidence="4">The sequence shown here is derived from an EMBL/GenBank/DDBJ whole genome shotgun (WGS) entry which is preliminary data.</text>
</comment>
<evidence type="ECO:0000259" key="3">
    <source>
        <dbReference type="Pfam" id="PF06812"/>
    </source>
</evidence>
<dbReference type="OrthoDB" id="9771118at2"/>
<feature type="compositionally biased region" description="Acidic residues" evidence="2">
    <location>
        <begin position="266"/>
        <end position="276"/>
    </location>
</feature>
<feature type="region of interest" description="Disordered" evidence="2">
    <location>
        <begin position="265"/>
        <end position="297"/>
    </location>
</feature>
<dbReference type="AlphaFoldDB" id="A0A5C5WHE6"/>
<sequence>MGTDVDLPLLLEPISEDQPGGVDLRDDDDPNNIFRRVKDARNSARQEETQSDQDGESSASSIPFWREVWDEGQEYLRTQAKDLEIAAYMIEAAIRLDGFAGFAKSIELTTELVTRFWGELLPTPDEDGIETTLLPIARLNGDVIAYPLMRVPLTSDGSFGHLVMWQYIQAQQIEQLDPAEREVRISRGAVTLEQFRQAIAETPTEFFTETRNNLAKCQAELERLNDVFSEQAGDEFAPNLSKFESAIREAENVLVQLAGDRLSDAVDVDDSEEQSEAESSGESGAGAPPPKRDGIQSRNDAFDILEKVARWIEQHEPQSLLPSEIRKVIRRGKMTPQELYEDLISDSDVRRSLYRDVGIVVPEEEY</sequence>
<dbReference type="InterPro" id="IPR010657">
    <property type="entry name" value="ImpA_N"/>
</dbReference>
<evidence type="ECO:0000256" key="1">
    <source>
        <dbReference type="SAM" id="Coils"/>
    </source>
</evidence>
<dbReference type="EMBL" id="SIHI01000014">
    <property type="protein sequence ID" value="TWT50080.1"/>
    <property type="molecule type" value="Genomic_DNA"/>
</dbReference>
<proteinExistence type="predicted"/>
<protein>
    <recommendedName>
        <fullName evidence="3">ImpA N-terminal domain-containing protein</fullName>
    </recommendedName>
</protein>
<evidence type="ECO:0000313" key="5">
    <source>
        <dbReference type="Proteomes" id="UP000317243"/>
    </source>
</evidence>
<feature type="region of interest" description="Disordered" evidence="2">
    <location>
        <begin position="1"/>
        <end position="62"/>
    </location>
</feature>
<keyword evidence="5" id="KW-1185">Reference proteome</keyword>
<dbReference type="Pfam" id="PF06812">
    <property type="entry name" value="ImpA_N"/>
    <property type="match status" value="1"/>
</dbReference>
<organism evidence="4 5">
    <name type="scientific">Thalassoglobus neptunius</name>
    <dbReference type="NCBI Taxonomy" id="1938619"/>
    <lineage>
        <taxon>Bacteria</taxon>
        <taxon>Pseudomonadati</taxon>
        <taxon>Planctomycetota</taxon>
        <taxon>Planctomycetia</taxon>
        <taxon>Planctomycetales</taxon>
        <taxon>Planctomycetaceae</taxon>
        <taxon>Thalassoglobus</taxon>
    </lineage>
</organism>
<evidence type="ECO:0000256" key="2">
    <source>
        <dbReference type="SAM" id="MobiDB-lite"/>
    </source>
</evidence>
<reference evidence="4 5" key="1">
    <citation type="submission" date="2019-02" db="EMBL/GenBank/DDBJ databases">
        <title>Deep-cultivation of Planctomycetes and their phenomic and genomic characterization uncovers novel biology.</title>
        <authorList>
            <person name="Wiegand S."/>
            <person name="Jogler M."/>
            <person name="Boedeker C."/>
            <person name="Pinto D."/>
            <person name="Vollmers J."/>
            <person name="Rivas-Marin E."/>
            <person name="Kohn T."/>
            <person name="Peeters S.H."/>
            <person name="Heuer A."/>
            <person name="Rast P."/>
            <person name="Oberbeckmann S."/>
            <person name="Bunk B."/>
            <person name="Jeske O."/>
            <person name="Meyerdierks A."/>
            <person name="Storesund J.E."/>
            <person name="Kallscheuer N."/>
            <person name="Luecker S."/>
            <person name="Lage O.M."/>
            <person name="Pohl T."/>
            <person name="Merkel B.J."/>
            <person name="Hornburger P."/>
            <person name="Mueller R.-W."/>
            <person name="Bruemmer F."/>
            <person name="Labrenz M."/>
            <person name="Spormann A.M."/>
            <person name="Op Den Camp H."/>
            <person name="Overmann J."/>
            <person name="Amann R."/>
            <person name="Jetten M.S.M."/>
            <person name="Mascher T."/>
            <person name="Medema M.H."/>
            <person name="Devos D.P."/>
            <person name="Kaster A.-K."/>
            <person name="Ovreas L."/>
            <person name="Rohde M."/>
            <person name="Galperin M.Y."/>
            <person name="Jogler C."/>
        </authorList>
    </citation>
    <scope>NUCLEOTIDE SEQUENCE [LARGE SCALE GENOMIC DNA]</scope>
    <source>
        <strain evidence="4 5">KOR42</strain>
    </source>
</reference>
<dbReference type="InterPro" id="IPR017740">
    <property type="entry name" value="TssA-like"/>
</dbReference>
<feature type="coiled-coil region" evidence="1">
    <location>
        <begin position="207"/>
        <end position="260"/>
    </location>
</feature>
<feature type="compositionally biased region" description="Basic and acidic residues" evidence="2">
    <location>
        <begin position="36"/>
        <end position="48"/>
    </location>
</feature>